<dbReference type="EMBL" id="JAWPEX010000001">
    <property type="protein sequence ID" value="MDW2897918.1"/>
    <property type="molecule type" value="Genomic_DNA"/>
</dbReference>
<dbReference type="Proteomes" id="UP001286563">
    <property type="component" value="Unassembled WGS sequence"/>
</dbReference>
<accession>A0AAJ2P5W1</accession>
<dbReference type="EMBL" id="JAWPFF010000003">
    <property type="protein sequence ID" value="MDW2908295.1"/>
    <property type="molecule type" value="Genomic_DNA"/>
</dbReference>
<evidence type="ECO:0000313" key="4">
    <source>
        <dbReference type="EMBL" id="MDW2908295.1"/>
    </source>
</evidence>
<comment type="caution">
    <text evidence="1">The sequence shown here is derived from an EMBL/GenBank/DDBJ whole genome shotgun (WGS) entry which is preliminary data.</text>
</comment>
<organism evidence="1 6">
    <name type="scientific">Mesomycoplasma ovipneumoniae</name>
    <dbReference type="NCBI Taxonomy" id="29562"/>
    <lineage>
        <taxon>Bacteria</taxon>
        <taxon>Bacillati</taxon>
        <taxon>Mycoplasmatota</taxon>
        <taxon>Mycoplasmoidales</taxon>
        <taxon>Metamycoplasmataceae</taxon>
        <taxon>Mesomycoplasma</taxon>
    </lineage>
</organism>
<gene>
    <name evidence="2" type="ORF">R7U35_00725</name>
    <name evidence="4" type="ORF">R7V75_00955</name>
    <name evidence="3" type="ORF">R7V77_01140</name>
    <name evidence="1" type="ORF">R7W54_00830</name>
</gene>
<dbReference type="Proteomes" id="UP001276398">
    <property type="component" value="Unassembled WGS sequence"/>
</dbReference>
<evidence type="ECO:0000313" key="5">
    <source>
        <dbReference type="Proteomes" id="UP001275471"/>
    </source>
</evidence>
<name>A0AAJ2P5W1_9BACT</name>
<evidence type="ECO:0000313" key="2">
    <source>
        <dbReference type="EMBL" id="MDW2893224.1"/>
    </source>
</evidence>
<dbReference type="AlphaFoldDB" id="A0AAJ2P5W1"/>
<evidence type="ECO:0000313" key="3">
    <source>
        <dbReference type="EMBL" id="MDW2897918.1"/>
    </source>
</evidence>
<dbReference type="Proteomes" id="UP001281777">
    <property type="component" value="Unassembled WGS sequence"/>
</dbReference>
<proteinExistence type="predicted"/>
<dbReference type="EMBL" id="JAWPFE010000003">
    <property type="protein sequence ID" value="MDW2892510.1"/>
    <property type="molecule type" value="Genomic_DNA"/>
</dbReference>
<dbReference type="InterPro" id="IPR036113">
    <property type="entry name" value="Asp/Glu-ADT_sf_sub_c"/>
</dbReference>
<protein>
    <submittedName>
        <fullName evidence="1">Glutamyl-tRNA amidotransferase</fullName>
    </submittedName>
</protein>
<dbReference type="EMBL" id="JAWPFC010000002">
    <property type="protein sequence ID" value="MDW2893224.1"/>
    <property type="molecule type" value="Genomic_DNA"/>
</dbReference>
<evidence type="ECO:0000313" key="6">
    <source>
        <dbReference type="Proteomes" id="UP001281777"/>
    </source>
</evidence>
<reference evidence="1 5" key="1">
    <citation type="submission" date="2023-10" db="EMBL/GenBank/DDBJ databases">
        <title>Genome sequences of Mycoplasma ovipneumoniae isolated from goats.</title>
        <authorList>
            <person name="Spergser J."/>
        </authorList>
    </citation>
    <scope>NUCLEOTIDE SEQUENCE</scope>
    <source>
        <strain evidence="2">168</strain>
        <strain evidence="4 5">1N</strain>
        <strain evidence="3">279</strain>
        <strain evidence="1">5N</strain>
    </source>
</reference>
<evidence type="ECO:0000313" key="1">
    <source>
        <dbReference type="EMBL" id="MDW2892510.1"/>
    </source>
</evidence>
<dbReference type="RefSeq" id="WP_318052693.1">
    <property type="nucleotide sequence ID" value="NZ_JAWPEX010000001.1"/>
</dbReference>
<dbReference type="GO" id="GO:0006450">
    <property type="term" value="P:regulation of translational fidelity"/>
    <property type="evidence" value="ECO:0007669"/>
    <property type="project" value="InterPro"/>
</dbReference>
<sequence>MDREKIIKLAKSLYFVPSEKVIETVLQEKDQMLNRINFLHTFDTKDVPSLEKINSFPKSIEILFDDEPDFSDFRSQLFTNSVHADQNEIITKKVIDD</sequence>
<dbReference type="Proteomes" id="UP001275471">
    <property type="component" value="Unassembled WGS sequence"/>
</dbReference>
<keyword evidence="5" id="KW-1185">Reference proteome</keyword>
<dbReference type="SUPFAM" id="SSF141000">
    <property type="entry name" value="Glu-tRNAGln amidotransferase C subunit"/>
    <property type="match status" value="1"/>
</dbReference>